<name>A0AAD4NBJ5_9BILA</name>
<sequence length="857" mass="98181">MAFNLRFSTDRVPLPITINDLRDECEFVSKNMEDDDYGNYKYKISSFTFSVVRTIGRIASIDIGQEESVITYEIGDTRMMSDPNPTFRFKLISCQPVDGVSSGECFFEGSIIEAVGKLQYFKHTLALNAFHIREIDASEEVDCFAQECRLARLYYSQMEDQDEELEDFEDPYDLLANEPNDDLTLTDLIAELPGTSDNSLKNCLLNILRFLKEDDIKDELAVKLNSALLSILRGAHAPIVLDLLARCFGYLGMADLGARVTIDEKTSEPKKCIAFCIMDRPLFYRKLLEYCFQWYNATVNAVKTGTARNLRSLIHYIYDFLKEFPVCAQYINDIPGLTAVLNSYDTEDLSLFESVMFTDTEAMLPFISSAKDDKDWAMHWYKFATSKLYDGTLRKMFLAIADNLDTSAEYLMKALFPCIVMQAFLETNQSTIDHFRDETIAIFRAAAIENNNTATAVLPLIFVVLDYLEQVLYETTTTPLFDQRVKNNVKRFLCDVLSEALDDVPLCVLACKKCHCYFRALKWMEQYGIKTGEYGFPIFKSKHFCLLEQLYIALDDVDGVAGAFSMIQNNGVPNPTEHILALIAAGNYSEALFLCQGTRGQEIAMIRCFLCLNQPLFARSTVDCLLKSSPANDEQQRSVLLDLNIEALGKMRDWNQLESTLQQQGRHNARTIASLQSWESRLQSIMSSLKIKDDTSDQMFRSRMHNTRLFLMNALNERMLENVDSYSQAENSILRLFALNEVDKLRASLFNTDNNSTIEDLLQKWNDDIDSPRASQLAEPIISFRMDILRAFNLPKSDVLLCKLLLQSCRYSRRQGHLQRAWTFLMEARQTNVPSIEIDMEECRLYFQKVSRFVSIK</sequence>
<dbReference type="GO" id="GO:0004674">
    <property type="term" value="F:protein serine/threonine kinase activity"/>
    <property type="evidence" value="ECO:0007669"/>
    <property type="project" value="UniProtKB-EC"/>
</dbReference>
<accession>A0AAD4NBJ5</accession>
<dbReference type="Pfam" id="PF25030">
    <property type="entry name" value="M-HEAT_ATR"/>
    <property type="match status" value="1"/>
</dbReference>
<proteinExistence type="predicted"/>
<reference evidence="4" key="1">
    <citation type="submission" date="2022-01" db="EMBL/GenBank/DDBJ databases">
        <title>Genome Sequence Resource for Two Populations of Ditylenchus destructor, the Migratory Endoparasitic Phytonematode.</title>
        <authorList>
            <person name="Zhang H."/>
            <person name="Lin R."/>
            <person name="Xie B."/>
        </authorList>
    </citation>
    <scope>NUCLEOTIDE SEQUENCE</scope>
    <source>
        <strain evidence="4">BazhouSP</strain>
    </source>
</reference>
<dbReference type="SUPFAM" id="SSF50249">
    <property type="entry name" value="Nucleic acid-binding proteins"/>
    <property type="match status" value="1"/>
</dbReference>
<evidence type="ECO:0000313" key="4">
    <source>
        <dbReference type="EMBL" id="KAI1725258.1"/>
    </source>
</evidence>
<evidence type="ECO:0000256" key="2">
    <source>
        <dbReference type="ARBA" id="ARBA00022777"/>
    </source>
</evidence>
<keyword evidence="2 4" id="KW-0808">Transferase</keyword>
<evidence type="ECO:0000313" key="5">
    <source>
        <dbReference type="Proteomes" id="UP001201812"/>
    </source>
</evidence>
<gene>
    <name evidence="4" type="ORF">DdX_01910</name>
</gene>
<dbReference type="Proteomes" id="UP001201812">
    <property type="component" value="Unassembled WGS sequence"/>
</dbReference>
<feature type="domain" description="Serine/threonine-protein kinase ATR-like M-HEAT region" evidence="3">
    <location>
        <begin position="411"/>
        <end position="570"/>
    </location>
</feature>
<protein>
    <recommendedName>
        <fullName evidence="1">non-specific serine/threonine protein kinase</fullName>
        <ecNumber evidence="1">2.7.11.1</ecNumber>
    </recommendedName>
</protein>
<dbReference type="InterPro" id="IPR056802">
    <property type="entry name" value="ATR-like_M-HEAT"/>
</dbReference>
<evidence type="ECO:0000256" key="1">
    <source>
        <dbReference type="ARBA" id="ARBA00012513"/>
    </source>
</evidence>
<dbReference type="Gene3D" id="2.40.50.140">
    <property type="entry name" value="Nucleic acid-binding proteins"/>
    <property type="match status" value="1"/>
</dbReference>
<evidence type="ECO:0000259" key="3">
    <source>
        <dbReference type="Pfam" id="PF25030"/>
    </source>
</evidence>
<dbReference type="InterPro" id="IPR012340">
    <property type="entry name" value="NA-bd_OB-fold"/>
</dbReference>
<dbReference type="EC" id="2.7.11.1" evidence="1"/>
<dbReference type="AlphaFoldDB" id="A0AAD4NBJ5"/>
<organism evidence="4 5">
    <name type="scientific">Ditylenchus destructor</name>
    <dbReference type="NCBI Taxonomy" id="166010"/>
    <lineage>
        <taxon>Eukaryota</taxon>
        <taxon>Metazoa</taxon>
        <taxon>Ecdysozoa</taxon>
        <taxon>Nematoda</taxon>
        <taxon>Chromadorea</taxon>
        <taxon>Rhabditida</taxon>
        <taxon>Tylenchina</taxon>
        <taxon>Tylenchomorpha</taxon>
        <taxon>Sphaerularioidea</taxon>
        <taxon>Anguinidae</taxon>
        <taxon>Anguininae</taxon>
        <taxon>Ditylenchus</taxon>
    </lineage>
</organism>
<keyword evidence="2 4" id="KW-0418">Kinase</keyword>
<dbReference type="EMBL" id="JAKKPZ010000002">
    <property type="protein sequence ID" value="KAI1725258.1"/>
    <property type="molecule type" value="Genomic_DNA"/>
</dbReference>
<comment type="caution">
    <text evidence="4">The sequence shown here is derived from an EMBL/GenBank/DDBJ whole genome shotgun (WGS) entry which is preliminary data.</text>
</comment>
<keyword evidence="5" id="KW-1185">Reference proteome</keyword>